<evidence type="ECO:0000313" key="11">
    <source>
        <dbReference type="EMBL" id="KAK3219984.1"/>
    </source>
</evidence>
<proteinExistence type="inferred from homology"/>
<dbReference type="EMBL" id="JANJYJ010000004">
    <property type="protein sequence ID" value="KAK3219984.1"/>
    <property type="molecule type" value="Genomic_DNA"/>
</dbReference>
<keyword evidence="5" id="KW-0479">Metal-binding</keyword>
<evidence type="ECO:0000256" key="3">
    <source>
        <dbReference type="ARBA" id="ARBA00006958"/>
    </source>
</evidence>
<dbReference type="AlphaFoldDB" id="A0AAE0E9L0"/>
<keyword evidence="4" id="KW-0540">Nuclease</keyword>
<evidence type="ECO:0000256" key="2">
    <source>
        <dbReference type="ARBA" id="ARBA00004123"/>
    </source>
</evidence>
<keyword evidence="7" id="KW-0539">Nucleus</keyword>
<dbReference type="GO" id="GO:0046872">
    <property type="term" value="F:metal ion binding"/>
    <property type="evidence" value="ECO:0007669"/>
    <property type="project" value="UniProtKB-KW"/>
</dbReference>
<accession>A0AAE0E9L0</accession>
<feature type="domain" description="DUF8040" evidence="10">
    <location>
        <begin position="3"/>
        <end position="47"/>
    </location>
</feature>
<evidence type="ECO:0000259" key="10">
    <source>
        <dbReference type="Pfam" id="PF26138"/>
    </source>
</evidence>
<feature type="region of interest" description="Disordered" evidence="8">
    <location>
        <begin position="254"/>
        <end position="292"/>
    </location>
</feature>
<reference evidence="11" key="1">
    <citation type="journal article" date="2023" name="Plant J.">
        <title>Genome sequences and population genomics provide insights into the demographic history, inbreeding, and mutation load of two 'living fossil' tree species of Dipteronia.</title>
        <authorList>
            <person name="Feng Y."/>
            <person name="Comes H.P."/>
            <person name="Chen J."/>
            <person name="Zhu S."/>
            <person name="Lu R."/>
            <person name="Zhang X."/>
            <person name="Li P."/>
            <person name="Qiu J."/>
            <person name="Olsen K.M."/>
            <person name="Qiu Y."/>
        </authorList>
    </citation>
    <scope>NUCLEOTIDE SEQUENCE</scope>
    <source>
        <strain evidence="11">NBL</strain>
    </source>
</reference>
<evidence type="ECO:0000259" key="9">
    <source>
        <dbReference type="Pfam" id="PF13359"/>
    </source>
</evidence>
<dbReference type="GO" id="GO:0004518">
    <property type="term" value="F:nuclease activity"/>
    <property type="evidence" value="ECO:0007669"/>
    <property type="project" value="UniProtKB-KW"/>
</dbReference>
<dbReference type="Pfam" id="PF26138">
    <property type="entry name" value="DUF8040"/>
    <property type="match status" value="1"/>
</dbReference>
<keyword evidence="12" id="KW-1185">Reference proteome</keyword>
<dbReference type="Pfam" id="PF13359">
    <property type="entry name" value="DDE_Tnp_4"/>
    <property type="match status" value="1"/>
</dbReference>
<name>A0AAE0E9L0_9ROSI</name>
<feature type="domain" description="DDE Tnp4" evidence="9">
    <location>
        <begin position="84"/>
        <end position="246"/>
    </location>
</feature>
<feature type="compositionally biased region" description="Basic and acidic residues" evidence="8">
    <location>
        <begin position="277"/>
        <end position="292"/>
    </location>
</feature>
<protein>
    <recommendedName>
        <fullName evidence="13">DDE Tnp4 domain-containing protein</fullName>
    </recommendedName>
</protein>
<gene>
    <name evidence="11" type="ORF">Dsin_013954</name>
</gene>
<evidence type="ECO:0000313" key="12">
    <source>
        <dbReference type="Proteomes" id="UP001281410"/>
    </source>
</evidence>
<feature type="compositionally biased region" description="Basic and acidic residues" evidence="8">
    <location>
        <begin position="255"/>
        <end position="267"/>
    </location>
</feature>
<evidence type="ECO:0000256" key="5">
    <source>
        <dbReference type="ARBA" id="ARBA00022723"/>
    </source>
</evidence>
<dbReference type="GO" id="GO:0016787">
    <property type="term" value="F:hydrolase activity"/>
    <property type="evidence" value="ECO:0007669"/>
    <property type="project" value="UniProtKB-KW"/>
</dbReference>
<evidence type="ECO:0000256" key="8">
    <source>
        <dbReference type="SAM" id="MobiDB-lite"/>
    </source>
</evidence>
<dbReference type="Proteomes" id="UP001281410">
    <property type="component" value="Unassembled WGS sequence"/>
</dbReference>
<dbReference type="InterPro" id="IPR027806">
    <property type="entry name" value="HARBI1_dom"/>
</dbReference>
<comment type="caution">
    <text evidence="11">The sequence shown here is derived from an EMBL/GenBank/DDBJ whole genome shotgun (WGS) entry which is preliminary data.</text>
</comment>
<dbReference type="GO" id="GO:0005634">
    <property type="term" value="C:nucleus"/>
    <property type="evidence" value="ECO:0007669"/>
    <property type="project" value="UniProtKB-SubCell"/>
</dbReference>
<evidence type="ECO:0008006" key="13">
    <source>
        <dbReference type="Google" id="ProtNLM"/>
    </source>
</evidence>
<evidence type="ECO:0000256" key="6">
    <source>
        <dbReference type="ARBA" id="ARBA00022801"/>
    </source>
</evidence>
<dbReference type="InterPro" id="IPR045249">
    <property type="entry name" value="HARBI1-like"/>
</dbReference>
<sequence>MNAIEILGRCLHILGHGVGNRLVQERFQHSGETVSRYFGQVLDVICRMAMDIIKPRDSDFRDIPEEILTDSRYMPHFKDCIGAIDGTHIPVSISPEDQIPYIGRKGIPTQNVMAACDFNMQFIFAVEGWEGTAHDSRIFQKTIRDPALNFPKPPKGKYYLVDAGYPQMNGYLGPYKGERYHIPDFRRGRQPTGPREVFNQAHSSLRSVIERTFGVWKKKWKILKTMPNFPFNKQVKIVIATMALHNYIKRHAQRDRHFEESKNYQDEETKEEMDTGEESHETNGPRAQELEVLRNQITASLMGD</sequence>
<keyword evidence="6" id="KW-0378">Hydrolase</keyword>
<dbReference type="InterPro" id="IPR058353">
    <property type="entry name" value="DUF8040"/>
</dbReference>
<organism evidence="11 12">
    <name type="scientific">Dipteronia sinensis</name>
    <dbReference type="NCBI Taxonomy" id="43782"/>
    <lineage>
        <taxon>Eukaryota</taxon>
        <taxon>Viridiplantae</taxon>
        <taxon>Streptophyta</taxon>
        <taxon>Embryophyta</taxon>
        <taxon>Tracheophyta</taxon>
        <taxon>Spermatophyta</taxon>
        <taxon>Magnoliopsida</taxon>
        <taxon>eudicotyledons</taxon>
        <taxon>Gunneridae</taxon>
        <taxon>Pentapetalae</taxon>
        <taxon>rosids</taxon>
        <taxon>malvids</taxon>
        <taxon>Sapindales</taxon>
        <taxon>Sapindaceae</taxon>
        <taxon>Hippocastanoideae</taxon>
        <taxon>Acereae</taxon>
        <taxon>Dipteronia</taxon>
    </lineage>
</organism>
<comment type="similarity">
    <text evidence="3">Belongs to the HARBI1 family.</text>
</comment>
<evidence type="ECO:0000256" key="4">
    <source>
        <dbReference type="ARBA" id="ARBA00022722"/>
    </source>
</evidence>
<comment type="subcellular location">
    <subcellularLocation>
        <location evidence="2">Nucleus</location>
    </subcellularLocation>
</comment>
<dbReference type="PANTHER" id="PTHR22930">
    <property type="match status" value="1"/>
</dbReference>
<dbReference type="PANTHER" id="PTHR22930:SF221">
    <property type="entry name" value="NUCLEASE HARBI1"/>
    <property type="match status" value="1"/>
</dbReference>
<evidence type="ECO:0000256" key="7">
    <source>
        <dbReference type="ARBA" id="ARBA00023242"/>
    </source>
</evidence>
<evidence type="ECO:0000256" key="1">
    <source>
        <dbReference type="ARBA" id="ARBA00001968"/>
    </source>
</evidence>
<comment type="cofactor">
    <cofactor evidence="1">
        <name>a divalent metal cation</name>
        <dbReference type="ChEBI" id="CHEBI:60240"/>
    </cofactor>
</comment>